<accession>A0A9D3YHG3</accession>
<name>A0A9D3YHG3_DREPO</name>
<keyword evidence="2" id="KW-1185">Reference proteome</keyword>
<dbReference type="AlphaFoldDB" id="A0A9D3YHG3"/>
<comment type="caution">
    <text evidence="1">The sequence shown here is derived from an EMBL/GenBank/DDBJ whole genome shotgun (WGS) entry which is preliminary data.</text>
</comment>
<dbReference type="Proteomes" id="UP000828390">
    <property type="component" value="Unassembled WGS sequence"/>
</dbReference>
<gene>
    <name evidence="1" type="ORF">DPMN_075771</name>
</gene>
<evidence type="ECO:0000313" key="2">
    <source>
        <dbReference type="Proteomes" id="UP000828390"/>
    </source>
</evidence>
<organism evidence="1 2">
    <name type="scientific">Dreissena polymorpha</name>
    <name type="common">Zebra mussel</name>
    <name type="synonym">Mytilus polymorpha</name>
    <dbReference type="NCBI Taxonomy" id="45954"/>
    <lineage>
        <taxon>Eukaryota</taxon>
        <taxon>Metazoa</taxon>
        <taxon>Spiralia</taxon>
        <taxon>Lophotrochozoa</taxon>
        <taxon>Mollusca</taxon>
        <taxon>Bivalvia</taxon>
        <taxon>Autobranchia</taxon>
        <taxon>Heteroconchia</taxon>
        <taxon>Euheterodonta</taxon>
        <taxon>Imparidentia</taxon>
        <taxon>Neoheterodontei</taxon>
        <taxon>Myida</taxon>
        <taxon>Dreissenoidea</taxon>
        <taxon>Dreissenidae</taxon>
        <taxon>Dreissena</taxon>
    </lineage>
</organism>
<proteinExistence type="predicted"/>
<evidence type="ECO:0000313" key="1">
    <source>
        <dbReference type="EMBL" id="KAH3700792.1"/>
    </source>
</evidence>
<reference evidence="1" key="1">
    <citation type="journal article" date="2019" name="bioRxiv">
        <title>The Genome of the Zebra Mussel, Dreissena polymorpha: A Resource for Invasive Species Research.</title>
        <authorList>
            <person name="McCartney M.A."/>
            <person name="Auch B."/>
            <person name="Kono T."/>
            <person name="Mallez S."/>
            <person name="Zhang Y."/>
            <person name="Obille A."/>
            <person name="Becker A."/>
            <person name="Abrahante J.E."/>
            <person name="Garbe J."/>
            <person name="Badalamenti J.P."/>
            <person name="Herman A."/>
            <person name="Mangelson H."/>
            <person name="Liachko I."/>
            <person name="Sullivan S."/>
            <person name="Sone E.D."/>
            <person name="Koren S."/>
            <person name="Silverstein K.A.T."/>
            <person name="Beckman K.B."/>
            <person name="Gohl D.M."/>
        </authorList>
    </citation>
    <scope>NUCLEOTIDE SEQUENCE</scope>
    <source>
        <strain evidence="1">Duluth1</strain>
        <tissue evidence="1">Whole animal</tissue>
    </source>
</reference>
<dbReference type="EMBL" id="JAIWYP010000015">
    <property type="protein sequence ID" value="KAH3700792.1"/>
    <property type="molecule type" value="Genomic_DNA"/>
</dbReference>
<protein>
    <submittedName>
        <fullName evidence="1">Uncharacterized protein</fullName>
    </submittedName>
</protein>
<reference evidence="1" key="2">
    <citation type="submission" date="2020-11" db="EMBL/GenBank/DDBJ databases">
        <authorList>
            <person name="McCartney M.A."/>
            <person name="Auch B."/>
            <person name="Kono T."/>
            <person name="Mallez S."/>
            <person name="Becker A."/>
            <person name="Gohl D.M."/>
            <person name="Silverstein K.A.T."/>
            <person name="Koren S."/>
            <person name="Bechman K.B."/>
            <person name="Herman A."/>
            <person name="Abrahante J.E."/>
            <person name="Garbe J."/>
        </authorList>
    </citation>
    <scope>NUCLEOTIDE SEQUENCE</scope>
    <source>
        <strain evidence="1">Duluth1</strain>
        <tissue evidence="1">Whole animal</tissue>
    </source>
</reference>
<sequence>MMTGVVSFSEEWTDRSTFKFPSSFAAQTLNPSRVQTVTDKDISTVYECYAADLQCERQQLDQEVNRWKVR</sequence>